<dbReference type="PANTHER" id="PTHR24096:SF149">
    <property type="entry name" value="AMP-BINDING DOMAIN-CONTAINING PROTEIN-RELATED"/>
    <property type="match status" value="1"/>
</dbReference>
<sequence>MVYEYTENVAPLPEISIWELLFEQNEHDRNTKILLDADDPSQFYTLGSITKQVLKLGGLLKQKYQWKDGEVLAVCADNHIDYIAAVHACVSIGGMSSAADQNNNASEIASDFQLVGAALVVTDDKHRSKVVEAAKKAGVPKGVVTFKELRRMLQNEKIDSAEPKRYSAKQLETTPAYLYFTSGTSGGPKKAVMLSHRNVIAILSTMANDDPAPNSRALAYTDFHHVSQLILPMHYSIFHAMPHYIMRTSEAHLDVKRICEVTQKYAITTQLMQPYLGNYIAKAPWVDDYDLSSVQYVRCGGAKLDMSIIKGVYERLGIKVIDVYGQTECLATMRGSWEATLRGSAGRLAPRCQVKIMDDEGKEVPPGEIGELWIKSPAVTIGYYRNEEATKATIDEEGYLHSGDLFRESEGYFYFSGRKKELIKYYLTHIYPRDIETVLNQHPSVGDCTVMGVYDPEKATELVTAFVVPDKQKIKASQRRDELEQEIRDFVDSRVPDPQRIRGGVHIMESFPRTAMGKVLKQELRKMIT</sequence>
<dbReference type="InterPro" id="IPR000873">
    <property type="entry name" value="AMP-dep_synth/lig_dom"/>
</dbReference>
<dbReference type="GO" id="GO:0016405">
    <property type="term" value="F:CoA-ligase activity"/>
    <property type="evidence" value="ECO:0007669"/>
    <property type="project" value="TreeGrafter"/>
</dbReference>
<proteinExistence type="inferred from homology"/>
<dbReference type="Gene3D" id="3.40.50.12780">
    <property type="entry name" value="N-terminal domain of ligase-like"/>
    <property type="match status" value="1"/>
</dbReference>
<name>A0A1X2HP36_SYNRA</name>
<evidence type="ECO:0000259" key="3">
    <source>
        <dbReference type="Pfam" id="PF00501"/>
    </source>
</evidence>
<dbReference type="InterPro" id="IPR045851">
    <property type="entry name" value="AMP-bd_C_sf"/>
</dbReference>
<evidence type="ECO:0000313" key="5">
    <source>
        <dbReference type="EMBL" id="ORZ01099.1"/>
    </source>
</evidence>
<evidence type="ECO:0000256" key="2">
    <source>
        <dbReference type="ARBA" id="ARBA00022598"/>
    </source>
</evidence>
<evidence type="ECO:0008006" key="7">
    <source>
        <dbReference type="Google" id="ProtNLM"/>
    </source>
</evidence>
<dbReference type="Gene3D" id="3.30.300.30">
    <property type="match status" value="1"/>
</dbReference>
<comment type="caution">
    <text evidence="5">The sequence shown here is derived from an EMBL/GenBank/DDBJ whole genome shotgun (WGS) entry which is preliminary data.</text>
</comment>
<keyword evidence="2" id="KW-0436">Ligase</keyword>
<dbReference type="PROSITE" id="PS00455">
    <property type="entry name" value="AMP_BINDING"/>
    <property type="match status" value="1"/>
</dbReference>
<dbReference type="InterPro" id="IPR025110">
    <property type="entry name" value="AMP-bd_C"/>
</dbReference>
<reference evidence="5 6" key="1">
    <citation type="submission" date="2016-07" db="EMBL/GenBank/DDBJ databases">
        <title>Pervasive Adenine N6-methylation of Active Genes in Fungi.</title>
        <authorList>
            <consortium name="DOE Joint Genome Institute"/>
            <person name="Mondo S.J."/>
            <person name="Dannebaum R.O."/>
            <person name="Kuo R.C."/>
            <person name="Labutti K."/>
            <person name="Haridas S."/>
            <person name="Kuo A."/>
            <person name="Salamov A."/>
            <person name="Ahrendt S.R."/>
            <person name="Lipzen A."/>
            <person name="Sullivan W."/>
            <person name="Andreopoulos W.B."/>
            <person name="Clum A."/>
            <person name="Lindquist E."/>
            <person name="Daum C."/>
            <person name="Ramamoorthy G.K."/>
            <person name="Gryganskyi A."/>
            <person name="Culley D."/>
            <person name="Magnuson J.K."/>
            <person name="James T.Y."/>
            <person name="O'Malley M.A."/>
            <person name="Stajich J.E."/>
            <person name="Spatafora J.W."/>
            <person name="Visel A."/>
            <person name="Grigoriev I.V."/>
        </authorList>
    </citation>
    <scope>NUCLEOTIDE SEQUENCE [LARGE SCALE GENOMIC DNA]</scope>
    <source>
        <strain evidence="5 6">NRRL 2496</strain>
    </source>
</reference>
<dbReference type="Pfam" id="PF13193">
    <property type="entry name" value="AMP-binding_C"/>
    <property type="match status" value="1"/>
</dbReference>
<dbReference type="EMBL" id="MCGN01000002">
    <property type="protein sequence ID" value="ORZ01099.1"/>
    <property type="molecule type" value="Genomic_DNA"/>
</dbReference>
<dbReference type="PANTHER" id="PTHR24096">
    <property type="entry name" value="LONG-CHAIN-FATTY-ACID--COA LIGASE"/>
    <property type="match status" value="1"/>
</dbReference>
<dbReference type="Proteomes" id="UP000242180">
    <property type="component" value="Unassembled WGS sequence"/>
</dbReference>
<dbReference type="InterPro" id="IPR042099">
    <property type="entry name" value="ANL_N_sf"/>
</dbReference>
<dbReference type="STRING" id="13706.A0A1X2HP36"/>
<organism evidence="5 6">
    <name type="scientific">Syncephalastrum racemosum</name>
    <name type="common">Filamentous fungus</name>
    <dbReference type="NCBI Taxonomy" id="13706"/>
    <lineage>
        <taxon>Eukaryota</taxon>
        <taxon>Fungi</taxon>
        <taxon>Fungi incertae sedis</taxon>
        <taxon>Mucoromycota</taxon>
        <taxon>Mucoromycotina</taxon>
        <taxon>Mucoromycetes</taxon>
        <taxon>Mucorales</taxon>
        <taxon>Syncephalastraceae</taxon>
        <taxon>Syncephalastrum</taxon>
    </lineage>
</organism>
<evidence type="ECO:0000313" key="6">
    <source>
        <dbReference type="Proteomes" id="UP000242180"/>
    </source>
</evidence>
<feature type="domain" description="AMP-dependent synthetase/ligase" evidence="3">
    <location>
        <begin position="26"/>
        <end position="384"/>
    </location>
</feature>
<evidence type="ECO:0000256" key="1">
    <source>
        <dbReference type="ARBA" id="ARBA00006432"/>
    </source>
</evidence>
<comment type="similarity">
    <text evidence="1">Belongs to the ATP-dependent AMP-binding enzyme family.</text>
</comment>
<dbReference type="OrthoDB" id="6509636at2759"/>
<dbReference type="AlphaFoldDB" id="A0A1X2HP36"/>
<keyword evidence="6" id="KW-1185">Reference proteome</keyword>
<feature type="domain" description="AMP-binding enzyme C-terminal" evidence="4">
    <location>
        <begin position="435"/>
        <end position="518"/>
    </location>
</feature>
<dbReference type="InterPro" id="IPR020845">
    <property type="entry name" value="AMP-binding_CS"/>
</dbReference>
<dbReference type="SUPFAM" id="SSF56801">
    <property type="entry name" value="Acetyl-CoA synthetase-like"/>
    <property type="match status" value="1"/>
</dbReference>
<evidence type="ECO:0000259" key="4">
    <source>
        <dbReference type="Pfam" id="PF13193"/>
    </source>
</evidence>
<dbReference type="Pfam" id="PF00501">
    <property type="entry name" value="AMP-binding"/>
    <property type="match status" value="1"/>
</dbReference>
<accession>A0A1X2HP36</accession>
<dbReference type="OMA" id="HRFGALW"/>
<dbReference type="InParanoid" id="A0A1X2HP36"/>
<gene>
    <name evidence="5" type="ORF">BCR43DRAFT_512011</name>
</gene>
<protein>
    <recommendedName>
        <fullName evidence="7">AMP-dependent synthetase/ligase domain-containing protein</fullName>
    </recommendedName>
</protein>